<evidence type="ECO:0000259" key="1">
    <source>
        <dbReference type="PROSITE" id="PS50213"/>
    </source>
</evidence>
<dbReference type="HOGENOM" id="CLU_487492_0_0_1"/>
<proteinExistence type="predicted"/>
<dbReference type="InterPro" id="IPR036378">
    <property type="entry name" value="FAS1_dom_sf"/>
</dbReference>
<evidence type="ECO:0000313" key="2">
    <source>
        <dbReference type="EMBL" id="KIJ57814.1"/>
    </source>
</evidence>
<sequence length="559" mass="59992">MTVSIEGGNSAKILTSDILLSNGVVHILDSVLMSSLLANLAPDSATGGATTCSGSGCIGNGLELLSAQRSESFRKWGEGSIASMELSDESVAIPMVISAVANMVQSIAKVLQSVAAILHNSCGTLAILCQYFLQFVSFRNRSPLLWWICVIVAPDAECDISELRPPSGFCISTLVITACRRLTSGPDMCGSKSNTTLSSVMPFRCLSAFGSHPQLCTSTIRAPHMPHITYEAHRPWGASMLEGAESAALEMFPIYSVRRAVASDGRERKETIAGVPEMLGARRIYACSVKGGFPPRASRGSVLGHARANKSCRALCQKKKRTIAILATIRRLLHGNLLQRKDRSTWEVAITDFAKLGDVRYLILMSCAGDGACSASTLPQASLVYLITYLEIDSDASERSMMNIAISAVFKFQAPQCVFELALLVADGGEAGVAQLGLRMWVNRLISQNQNLPHLRPASRDRCTLCPFPELGLTSKDTWIPLLANNPRGQSRCLPSRGRGGANLISTLVYPLLSGIMWVNSIQNNPIFVALIENLGPFAVLDGCSAVPLVPFSISIIAC</sequence>
<dbReference type="AlphaFoldDB" id="A0A0C9UXQ3"/>
<dbReference type="PROSITE" id="PS50213">
    <property type="entry name" value="FAS1"/>
    <property type="match status" value="1"/>
</dbReference>
<accession>A0A0C9UXQ3</accession>
<dbReference type="Proteomes" id="UP000053820">
    <property type="component" value="Unassembled WGS sequence"/>
</dbReference>
<evidence type="ECO:0000313" key="3">
    <source>
        <dbReference type="Proteomes" id="UP000053820"/>
    </source>
</evidence>
<dbReference type="OrthoDB" id="286301at2759"/>
<organism evidence="2 3">
    <name type="scientific">Hydnomerulius pinastri MD-312</name>
    <dbReference type="NCBI Taxonomy" id="994086"/>
    <lineage>
        <taxon>Eukaryota</taxon>
        <taxon>Fungi</taxon>
        <taxon>Dikarya</taxon>
        <taxon>Basidiomycota</taxon>
        <taxon>Agaricomycotina</taxon>
        <taxon>Agaricomycetes</taxon>
        <taxon>Agaricomycetidae</taxon>
        <taxon>Boletales</taxon>
        <taxon>Boletales incertae sedis</taxon>
        <taxon>Leucogyrophana</taxon>
    </lineage>
</organism>
<reference evidence="2 3" key="1">
    <citation type="submission" date="2014-04" db="EMBL/GenBank/DDBJ databases">
        <title>Evolutionary Origins and Diversification of the Mycorrhizal Mutualists.</title>
        <authorList>
            <consortium name="DOE Joint Genome Institute"/>
            <consortium name="Mycorrhizal Genomics Consortium"/>
            <person name="Kohler A."/>
            <person name="Kuo A."/>
            <person name="Nagy L.G."/>
            <person name="Floudas D."/>
            <person name="Copeland A."/>
            <person name="Barry K.W."/>
            <person name="Cichocki N."/>
            <person name="Veneault-Fourrey C."/>
            <person name="LaButti K."/>
            <person name="Lindquist E.A."/>
            <person name="Lipzen A."/>
            <person name="Lundell T."/>
            <person name="Morin E."/>
            <person name="Murat C."/>
            <person name="Riley R."/>
            <person name="Ohm R."/>
            <person name="Sun H."/>
            <person name="Tunlid A."/>
            <person name="Henrissat B."/>
            <person name="Grigoriev I.V."/>
            <person name="Hibbett D.S."/>
            <person name="Martin F."/>
        </authorList>
    </citation>
    <scope>NUCLEOTIDE SEQUENCE [LARGE SCALE GENOMIC DNA]</scope>
    <source>
        <strain evidence="2 3">MD-312</strain>
    </source>
</reference>
<gene>
    <name evidence="2" type="ORF">HYDPIDRAFT_171528</name>
</gene>
<protein>
    <recommendedName>
        <fullName evidence="1">FAS1 domain-containing protein</fullName>
    </recommendedName>
</protein>
<dbReference type="Gene3D" id="2.30.180.10">
    <property type="entry name" value="FAS1 domain"/>
    <property type="match status" value="1"/>
</dbReference>
<dbReference type="InterPro" id="IPR000782">
    <property type="entry name" value="FAS1_domain"/>
</dbReference>
<feature type="domain" description="FAS1" evidence="1">
    <location>
        <begin position="1"/>
        <end position="32"/>
    </location>
</feature>
<name>A0A0C9UXQ3_9AGAM</name>
<dbReference type="EMBL" id="KN840100">
    <property type="protein sequence ID" value="KIJ57814.1"/>
    <property type="molecule type" value="Genomic_DNA"/>
</dbReference>
<keyword evidence="3" id="KW-1185">Reference proteome</keyword>
<dbReference type="SUPFAM" id="SSF82153">
    <property type="entry name" value="FAS1 domain"/>
    <property type="match status" value="1"/>
</dbReference>